<dbReference type="GO" id="GO:0008033">
    <property type="term" value="P:tRNA processing"/>
    <property type="evidence" value="ECO:0007669"/>
    <property type="project" value="UniProtKB-KW"/>
</dbReference>
<reference evidence="2" key="1">
    <citation type="submission" date="2021-06" db="EMBL/GenBank/DDBJ databases">
        <title>Parelaphostrongylus tenuis whole genome reference sequence.</title>
        <authorList>
            <person name="Garwood T.J."/>
            <person name="Larsen P.A."/>
            <person name="Fountain-Jones N.M."/>
            <person name="Garbe J.R."/>
            <person name="Macchietto M.G."/>
            <person name="Kania S.A."/>
            <person name="Gerhold R.W."/>
            <person name="Richards J.E."/>
            <person name="Wolf T.M."/>
        </authorList>
    </citation>
    <scope>NUCLEOTIDE SEQUENCE</scope>
    <source>
        <strain evidence="2">MNPRO001-30</strain>
        <tissue evidence="2">Meninges</tissue>
    </source>
</reference>
<dbReference type="GO" id="GO:0046872">
    <property type="term" value="F:metal ion binding"/>
    <property type="evidence" value="ECO:0007669"/>
    <property type="project" value="UniProtKB-KW"/>
</dbReference>
<evidence type="ECO:0000313" key="2">
    <source>
        <dbReference type="EMBL" id="KAJ1371073.1"/>
    </source>
</evidence>
<evidence type="ECO:0000259" key="1">
    <source>
        <dbReference type="Pfam" id="PF13691"/>
    </source>
</evidence>
<proteinExistence type="predicted"/>
<dbReference type="InterPro" id="IPR036866">
    <property type="entry name" value="RibonucZ/Hydroxyglut_hydro"/>
</dbReference>
<dbReference type="GO" id="GO:0004519">
    <property type="term" value="F:endonuclease activity"/>
    <property type="evidence" value="ECO:0007669"/>
    <property type="project" value="UniProtKB-KW"/>
</dbReference>
<name>A0AAD5R7V4_PARTN</name>
<organism evidence="2 3">
    <name type="scientific">Parelaphostrongylus tenuis</name>
    <name type="common">Meningeal worm</name>
    <dbReference type="NCBI Taxonomy" id="148309"/>
    <lineage>
        <taxon>Eukaryota</taxon>
        <taxon>Metazoa</taxon>
        <taxon>Ecdysozoa</taxon>
        <taxon>Nematoda</taxon>
        <taxon>Chromadorea</taxon>
        <taxon>Rhabditida</taxon>
        <taxon>Rhabditina</taxon>
        <taxon>Rhabditomorpha</taxon>
        <taxon>Strongyloidea</taxon>
        <taxon>Metastrongylidae</taxon>
        <taxon>Parelaphostrongylus</taxon>
    </lineage>
</organism>
<dbReference type="GO" id="GO:0016787">
    <property type="term" value="F:hydrolase activity"/>
    <property type="evidence" value="ECO:0007669"/>
    <property type="project" value="UniProtKB-KW"/>
</dbReference>
<evidence type="ECO:0000313" key="3">
    <source>
        <dbReference type="Proteomes" id="UP001196413"/>
    </source>
</evidence>
<comment type="caution">
    <text evidence="2">The sequence shown here is derived from an EMBL/GenBank/DDBJ whole genome shotgun (WGS) entry which is preliminary data.</text>
</comment>
<accession>A0AAD5R7V4</accession>
<dbReference type="Proteomes" id="UP001196413">
    <property type="component" value="Unassembled WGS sequence"/>
</dbReference>
<dbReference type="EMBL" id="JAHQIW010006903">
    <property type="protein sequence ID" value="KAJ1371073.1"/>
    <property type="molecule type" value="Genomic_DNA"/>
</dbReference>
<feature type="domain" description="tRNase Z endonuclease" evidence="1">
    <location>
        <begin position="117"/>
        <end position="163"/>
    </location>
</feature>
<dbReference type="InterPro" id="IPR027794">
    <property type="entry name" value="tRNase_Z_dom"/>
</dbReference>
<gene>
    <name evidence="2" type="ORF">KIN20_032944</name>
</gene>
<protein>
    <recommendedName>
        <fullName evidence="1">tRNase Z endonuclease domain-containing protein</fullName>
    </recommendedName>
</protein>
<dbReference type="Pfam" id="PF13691">
    <property type="entry name" value="Lactamase_B_4"/>
    <property type="match status" value="1"/>
</dbReference>
<dbReference type="Gene3D" id="3.60.15.10">
    <property type="entry name" value="Ribonuclease Z/Hydroxyacylglutathione hydrolase-like"/>
    <property type="match status" value="1"/>
</dbReference>
<keyword evidence="3" id="KW-1185">Reference proteome</keyword>
<feature type="non-terminal residue" evidence="2">
    <location>
        <position position="1"/>
    </location>
</feature>
<dbReference type="AlphaFoldDB" id="A0AAD5R7V4"/>
<sequence length="184" mass="21112">MNATRSIHGVIGRISQSRSVFTSLPLNNGKKDFEIDKDFIADIEKKILEKRQILKRLSLSHFKARELSSSIANLRISMNSAQQKQKEALEPPVNAVTNVPSYVSIEILGNGTCHLRACVALRTPLKTYLFNCPEGTSRFLPQLRMKSVNVNDIFITRATWNKYCWNIIYHDVKRNPIVCQREYM</sequence>